<organism evidence="6 7">
    <name type="scientific">Sinosporangium siamense</name>
    <dbReference type="NCBI Taxonomy" id="1367973"/>
    <lineage>
        <taxon>Bacteria</taxon>
        <taxon>Bacillati</taxon>
        <taxon>Actinomycetota</taxon>
        <taxon>Actinomycetes</taxon>
        <taxon>Streptosporangiales</taxon>
        <taxon>Streptosporangiaceae</taxon>
        <taxon>Sinosporangium</taxon>
    </lineage>
</organism>
<dbReference type="PANTHER" id="PTHR48098:SF3">
    <property type="entry name" value="IRON(III) ENTEROBACTIN ESTERASE"/>
    <property type="match status" value="1"/>
</dbReference>
<dbReference type="InterPro" id="IPR014756">
    <property type="entry name" value="Ig_E-set"/>
</dbReference>
<dbReference type="EMBL" id="BOOW01000034">
    <property type="protein sequence ID" value="GII95156.1"/>
    <property type="molecule type" value="Genomic_DNA"/>
</dbReference>
<evidence type="ECO:0000313" key="6">
    <source>
        <dbReference type="EMBL" id="GII95156.1"/>
    </source>
</evidence>
<keyword evidence="3" id="KW-0378">Hydrolase</keyword>
<dbReference type="SUPFAM" id="SSF53474">
    <property type="entry name" value="alpha/beta-Hydrolases"/>
    <property type="match status" value="1"/>
</dbReference>
<dbReference type="Gene3D" id="2.60.40.10">
    <property type="entry name" value="Immunoglobulins"/>
    <property type="match status" value="1"/>
</dbReference>
<comment type="similarity">
    <text evidence="4">Belongs to the Fes family.</text>
</comment>
<dbReference type="GO" id="GO:0008849">
    <property type="term" value="F:enterochelin esterase activity"/>
    <property type="evidence" value="ECO:0007669"/>
    <property type="project" value="InterPro"/>
</dbReference>
<sequence>MTQTLESPRLTRFLKAVENGEADAADALADELKASGGPLLDEQEDGSVLVTFVYIGQANTVHLNSQATADVDGRGPLMTRVPGTDVWYFSAPISDRRLSVTYHFQLDDRIAEMSAVEMMQLFREPPKVEAMMREAVLHSRPDPFNPDESIHKIEDLFEEEERCLLRTSVLSLPDVDRATWFGPPRLPGATLHTHTLRSEILGNERKVVVYLPPVPLPESGDHPVVVVQDGDGFLSDGFEHIFTNLIADGEVPPFVGVFIYNPTVMSRMEEMSCQPQYAAFCADELMPWLREKYGVTADPARTVVAGCSYGGLASVWLGYSRSDVFGRVLSMSGSLWWGKVGFFDNEGGPLEFGRDDEPQWLNRQFASAPRKPVRFWIDAGTLETNPLEDGVSLLSANRNLRSVLEAKGYEVRYHEFSGGHDNAGWRRSLPLGLRYLLGA</sequence>
<keyword evidence="2" id="KW-0963">Cytoplasm</keyword>
<dbReference type="InterPro" id="IPR050583">
    <property type="entry name" value="Mycobacterial_A85_antigen"/>
</dbReference>
<evidence type="ECO:0000256" key="2">
    <source>
        <dbReference type="ARBA" id="ARBA00022490"/>
    </source>
</evidence>
<comment type="caution">
    <text evidence="6">The sequence shown here is derived from an EMBL/GenBank/DDBJ whole genome shotgun (WGS) entry which is preliminary data.</text>
</comment>
<evidence type="ECO:0000259" key="5">
    <source>
        <dbReference type="Pfam" id="PF11806"/>
    </source>
</evidence>
<dbReference type="InterPro" id="IPR013783">
    <property type="entry name" value="Ig-like_fold"/>
</dbReference>
<dbReference type="InterPro" id="IPR021764">
    <property type="entry name" value="Enterochelin_esterase_N"/>
</dbReference>
<dbReference type="GO" id="GO:0006826">
    <property type="term" value="P:iron ion transport"/>
    <property type="evidence" value="ECO:0007669"/>
    <property type="project" value="InterPro"/>
</dbReference>
<dbReference type="Gene3D" id="3.40.50.1820">
    <property type="entry name" value="alpha/beta hydrolase"/>
    <property type="match status" value="1"/>
</dbReference>
<dbReference type="GO" id="GO:0005506">
    <property type="term" value="F:iron ion binding"/>
    <property type="evidence" value="ECO:0007669"/>
    <property type="project" value="InterPro"/>
</dbReference>
<accession>A0A919RMZ9</accession>
<dbReference type="PANTHER" id="PTHR48098">
    <property type="entry name" value="ENTEROCHELIN ESTERASE-RELATED"/>
    <property type="match status" value="1"/>
</dbReference>
<proteinExistence type="inferred from homology"/>
<comment type="subcellular location">
    <subcellularLocation>
        <location evidence="1">Cytoplasm</location>
    </subcellularLocation>
</comment>
<dbReference type="Proteomes" id="UP000606172">
    <property type="component" value="Unassembled WGS sequence"/>
</dbReference>
<evidence type="ECO:0000256" key="1">
    <source>
        <dbReference type="ARBA" id="ARBA00004496"/>
    </source>
</evidence>
<gene>
    <name evidence="6" type="ORF">Ssi02_53870</name>
</gene>
<protein>
    <recommendedName>
        <fullName evidence="5">Enterochelin esterase N-terminal domain-containing protein</fullName>
    </recommendedName>
</protein>
<dbReference type="RefSeq" id="WP_204030239.1">
    <property type="nucleotide sequence ID" value="NZ_BOOW01000034.1"/>
</dbReference>
<dbReference type="Pfam" id="PF11806">
    <property type="entry name" value="Enterochelin_N"/>
    <property type="match status" value="1"/>
</dbReference>
<reference evidence="6" key="1">
    <citation type="submission" date="2021-01" db="EMBL/GenBank/DDBJ databases">
        <title>Whole genome shotgun sequence of Sinosporangium siamense NBRC 109515.</title>
        <authorList>
            <person name="Komaki H."/>
            <person name="Tamura T."/>
        </authorList>
    </citation>
    <scope>NUCLEOTIDE SEQUENCE</scope>
    <source>
        <strain evidence="6">NBRC 109515</strain>
    </source>
</reference>
<dbReference type="InterPro" id="IPR029058">
    <property type="entry name" value="AB_hydrolase_fold"/>
</dbReference>
<dbReference type="Pfam" id="PF00756">
    <property type="entry name" value="Esterase"/>
    <property type="match status" value="1"/>
</dbReference>
<dbReference type="AlphaFoldDB" id="A0A919RMZ9"/>
<feature type="domain" description="Enterochelin esterase N-terminal" evidence="5">
    <location>
        <begin position="50"/>
        <end position="174"/>
    </location>
</feature>
<dbReference type="GO" id="GO:0005975">
    <property type="term" value="P:carbohydrate metabolic process"/>
    <property type="evidence" value="ECO:0007669"/>
    <property type="project" value="UniProtKB-ARBA"/>
</dbReference>
<evidence type="ECO:0000256" key="3">
    <source>
        <dbReference type="ARBA" id="ARBA00022801"/>
    </source>
</evidence>
<evidence type="ECO:0000313" key="7">
    <source>
        <dbReference type="Proteomes" id="UP000606172"/>
    </source>
</evidence>
<dbReference type="GO" id="GO:0005737">
    <property type="term" value="C:cytoplasm"/>
    <property type="evidence" value="ECO:0007669"/>
    <property type="project" value="UniProtKB-SubCell"/>
</dbReference>
<dbReference type="SUPFAM" id="SSF81296">
    <property type="entry name" value="E set domains"/>
    <property type="match status" value="1"/>
</dbReference>
<name>A0A919RMZ9_9ACTN</name>
<dbReference type="InterPro" id="IPR000801">
    <property type="entry name" value="Esterase-like"/>
</dbReference>
<keyword evidence="7" id="KW-1185">Reference proteome</keyword>
<evidence type="ECO:0000256" key="4">
    <source>
        <dbReference type="ARBA" id="ARBA00024201"/>
    </source>
</evidence>